<evidence type="ECO:0000313" key="14">
    <source>
        <dbReference type="EMBL" id="RNL79126.1"/>
    </source>
</evidence>
<evidence type="ECO:0000256" key="10">
    <source>
        <dbReference type="ARBA" id="ARBA00023002"/>
    </source>
</evidence>
<evidence type="ECO:0000256" key="4">
    <source>
        <dbReference type="ARBA" id="ARBA00004744"/>
    </source>
</evidence>
<evidence type="ECO:0000256" key="3">
    <source>
        <dbReference type="ARBA" id="ARBA00002185"/>
    </source>
</evidence>
<dbReference type="GO" id="GO:0005737">
    <property type="term" value="C:cytoplasm"/>
    <property type="evidence" value="ECO:0007669"/>
    <property type="project" value="UniProtKB-SubCell"/>
</dbReference>
<dbReference type="InterPro" id="IPR036188">
    <property type="entry name" value="FAD/NAD-bd_sf"/>
</dbReference>
<comment type="cofactor">
    <cofactor evidence="2 12">
        <name>FAD</name>
        <dbReference type="ChEBI" id="CHEBI:57692"/>
    </cofactor>
</comment>
<evidence type="ECO:0000256" key="12">
    <source>
        <dbReference type="RuleBase" id="RU364052"/>
    </source>
</evidence>
<name>A0A3N0DUG1_9ACTN</name>
<reference evidence="14 15" key="1">
    <citation type="submission" date="2018-11" db="EMBL/GenBank/DDBJ databases">
        <authorList>
            <person name="Li F."/>
        </authorList>
    </citation>
    <scope>NUCLEOTIDE SEQUENCE [LARGE SCALE GENOMIC DNA]</scope>
    <source>
        <strain evidence="14 15">KIS18-7</strain>
    </source>
</reference>
<dbReference type="UniPathway" id="UPA00252"/>
<dbReference type="NCBIfam" id="TIGR00562">
    <property type="entry name" value="proto_IX_ox"/>
    <property type="match status" value="1"/>
</dbReference>
<dbReference type="EC" id="1.3.3.15" evidence="6 12"/>
<keyword evidence="8 12" id="KW-0285">Flavoprotein</keyword>
<organism evidence="14 15">
    <name type="scientific">Nocardioides marmorisolisilvae</name>
    <dbReference type="NCBI Taxonomy" id="1542737"/>
    <lineage>
        <taxon>Bacteria</taxon>
        <taxon>Bacillati</taxon>
        <taxon>Actinomycetota</taxon>
        <taxon>Actinomycetes</taxon>
        <taxon>Propionibacteriales</taxon>
        <taxon>Nocardioidaceae</taxon>
        <taxon>Nocardioides</taxon>
    </lineage>
</organism>
<dbReference type="Proteomes" id="UP000277094">
    <property type="component" value="Unassembled WGS sequence"/>
</dbReference>
<keyword evidence="15" id="KW-1185">Reference proteome</keyword>
<dbReference type="InterPro" id="IPR002937">
    <property type="entry name" value="Amino_oxidase"/>
</dbReference>
<feature type="domain" description="Amine oxidase" evidence="13">
    <location>
        <begin position="14"/>
        <end position="461"/>
    </location>
</feature>
<dbReference type="AlphaFoldDB" id="A0A3N0DUG1"/>
<comment type="function">
    <text evidence="3 12">Involved in coproporphyrin-dependent heme b biosynthesis. Catalyzes the oxidation of coproporphyrinogen III to coproporphyrin III.</text>
</comment>
<dbReference type="GO" id="GO:0006783">
    <property type="term" value="P:heme biosynthetic process"/>
    <property type="evidence" value="ECO:0007669"/>
    <property type="project" value="UniProtKB-UniRule"/>
</dbReference>
<evidence type="ECO:0000256" key="1">
    <source>
        <dbReference type="ARBA" id="ARBA00001755"/>
    </source>
</evidence>
<keyword evidence="9 12" id="KW-0274">FAD</keyword>
<dbReference type="Pfam" id="PF01593">
    <property type="entry name" value="Amino_oxidase"/>
    <property type="match status" value="1"/>
</dbReference>
<dbReference type="SUPFAM" id="SSF51905">
    <property type="entry name" value="FAD/NAD(P)-binding domain"/>
    <property type="match status" value="1"/>
</dbReference>
<proteinExistence type="inferred from homology"/>
<dbReference type="Gene3D" id="3.90.660.20">
    <property type="entry name" value="Protoporphyrinogen oxidase, mitochondrial, domain 2"/>
    <property type="match status" value="1"/>
</dbReference>
<dbReference type="Gene3D" id="3.50.50.60">
    <property type="entry name" value="FAD/NAD(P)-binding domain"/>
    <property type="match status" value="1"/>
</dbReference>
<evidence type="ECO:0000256" key="8">
    <source>
        <dbReference type="ARBA" id="ARBA00022630"/>
    </source>
</evidence>
<comment type="pathway">
    <text evidence="4 12">Porphyrin-containing compound metabolism; protoheme biosynthesis.</text>
</comment>
<keyword evidence="12" id="KW-0963">Cytoplasm</keyword>
<evidence type="ECO:0000313" key="15">
    <source>
        <dbReference type="Proteomes" id="UP000277094"/>
    </source>
</evidence>
<evidence type="ECO:0000256" key="2">
    <source>
        <dbReference type="ARBA" id="ARBA00001974"/>
    </source>
</evidence>
<dbReference type="GO" id="GO:0004729">
    <property type="term" value="F:oxygen-dependent protoporphyrinogen oxidase activity"/>
    <property type="evidence" value="ECO:0007669"/>
    <property type="project" value="UniProtKB-UniRule"/>
</dbReference>
<comment type="subcellular location">
    <subcellularLocation>
        <location evidence="12">Cytoplasm</location>
    </subcellularLocation>
</comment>
<accession>A0A3N0DUG1</accession>
<evidence type="ECO:0000256" key="5">
    <source>
        <dbReference type="ARBA" id="ARBA00008310"/>
    </source>
</evidence>
<keyword evidence="11 12" id="KW-0350">Heme biosynthesis</keyword>
<dbReference type="PANTHER" id="PTHR42923">
    <property type="entry name" value="PROTOPORPHYRINOGEN OXIDASE"/>
    <property type="match status" value="1"/>
</dbReference>
<comment type="caution">
    <text evidence="14">The sequence shown here is derived from an EMBL/GenBank/DDBJ whole genome shotgun (WGS) entry which is preliminary data.</text>
</comment>
<dbReference type="OrthoDB" id="4496419at2"/>
<evidence type="ECO:0000259" key="13">
    <source>
        <dbReference type="Pfam" id="PF01593"/>
    </source>
</evidence>
<comment type="catalytic activity">
    <reaction evidence="1">
        <text>coproporphyrinogen III + 3 O2 = coproporphyrin III + 3 H2O2</text>
        <dbReference type="Rhea" id="RHEA:43436"/>
        <dbReference type="ChEBI" id="CHEBI:15379"/>
        <dbReference type="ChEBI" id="CHEBI:16240"/>
        <dbReference type="ChEBI" id="CHEBI:57309"/>
        <dbReference type="ChEBI" id="CHEBI:131725"/>
        <dbReference type="EC" id="1.3.3.15"/>
    </reaction>
    <physiologicalReaction direction="left-to-right" evidence="1">
        <dbReference type="Rhea" id="RHEA:43437"/>
    </physiologicalReaction>
</comment>
<dbReference type="Gene3D" id="1.10.3110.10">
    <property type="entry name" value="protoporphyrinogen ix oxidase, domain 3"/>
    <property type="match status" value="1"/>
</dbReference>
<evidence type="ECO:0000256" key="9">
    <source>
        <dbReference type="ARBA" id="ARBA00022827"/>
    </source>
</evidence>
<protein>
    <recommendedName>
        <fullName evidence="7 12">Coproporphyrinogen III oxidase</fullName>
        <ecNumber evidence="6 12">1.3.3.15</ecNumber>
    </recommendedName>
</protein>
<evidence type="ECO:0000256" key="6">
    <source>
        <dbReference type="ARBA" id="ARBA00012402"/>
    </source>
</evidence>
<dbReference type="SUPFAM" id="SSF54373">
    <property type="entry name" value="FAD-linked reductases, C-terminal domain"/>
    <property type="match status" value="1"/>
</dbReference>
<dbReference type="InterPro" id="IPR004572">
    <property type="entry name" value="Protoporphyrinogen_oxidase"/>
</dbReference>
<dbReference type="EMBL" id="RJSG01000002">
    <property type="protein sequence ID" value="RNL79126.1"/>
    <property type="molecule type" value="Genomic_DNA"/>
</dbReference>
<keyword evidence="10 12" id="KW-0560">Oxidoreductase</keyword>
<evidence type="ECO:0000256" key="7">
    <source>
        <dbReference type="ARBA" id="ARBA00019046"/>
    </source>
</evidence>
<dbReference type="InterPro" id="IPR050464">
    <property type="entry name" value="Zeta_carotene_desat/Oxidored"/>
</dbReference>
<sequence>MVAPPHVVVIGGGIAGLAAAARLHEERSDVRITVLEGSPEIGGKLKLAEVGGVTLDVGAEAMLNRRPEAVSLARTSGLADAVVHPATITAHLWTRDELVAMPRTMMGIPTDLRALADSGVISKPGMARAAMDAVLPGTSLEGRDTSIGGLVEERFGKEVVDRLVEPLLGGVYAGHAREISARAAVPQVVALLDRDRSLGKAAARATSGPVSDVPVFAGIVGGVGRLPGAVAKVSGATITTDAPVRDLARRPDGGWNLVVGSADDPQLLQADAVIVATPARTTARLLSDVAPGAALELARIEYASVALVTMAFAARDFPSVDGSGFLVPPVEKRAIKAATFSFAKWDWVREAGAGEHGVVVMRCSLGRHREEHQLQASDEELVEIALTDLADAIGLSVRPIDTHVQRWGGGLPQYAVGHLDRVASIRQEISRLPGLEVCGAAYDGLGIPACIASAHLAVASLLADLPARV</sequence>
<gene>
    <name evidence="14" type="primary">hemG</name>
    <name evidence="14" type="ORF">EFL95_08815</name>
</gene>
<comment type="similarity">
    <text evidence="5 12">Belongs to the protoporphyrinogen/coproporphyrinogen oxidase family. Coproporphyrinogen III oxidase subfamily.</text>
</comment>
<evidence type="ECO:0000256" key="11">
    <source>
        <dbReference type="ARBA" id="ARBA00023133"/>
    </source>
</evidence>
<dbReference type="PANTHER" id="PTHR42923:SF3">
    <property type="entry name" value="PROTOPORPHYRINOGEN OXIDASE"/>
    <property type="match status" value="1"/>
</dbReference>